<gene>
    <name evidence="1" type="ORF">S01H4_57925</name>
</gene>
<dbReference type="EMBL" id="BART01033781">
    <property type="protein sequence ID" value="GAH11003.1"/>
    <property type="molecule type" value="Genomic_DNA"/>
</dbReference>
<sequence length="33" mass="3961">EYLNISRPTLDSKIKDNCWERVLTDKLIELKII</sequence>
<name>X1EQU9_9ZZZZ</name>
<reference evidence="1" key="1">
    <citation type="journal article" date="2014" name="Front. Microbiol.">
        <title>High frequency of phylogenetically diverse reductive dehalogenase-homologous genes in deep subseafloor sedimentary metagenomes.</title>
        <authorList>
            <person name="Kawai M."/>
            <person name="Futagami T."/>
            <person name="Toyoda A."/>
            <person name="Takaki Y."/>
            <person name="Nishi S."/>
            <person name="Hori S."/>
            <person name="Arai W."/>
            <person name="Tsubouchi T."/>
            <person name="Morono Y."/>
            <person name="Uchiyama I."/>
            <person name="Ito T."/>
            <person name="Fujiyama A."/>
            <person name="Inagaki F."/>
            <person name="Takami H."/>
        </authorList>
    </citation>
    <scope>NUCLEOTIDE SEQUENCE</scope>
    <source>
        <strain evidence="1">Expedition CK06-06</strain>
    </source>
</reference>
<protein>
    <submittedName>
        <fullName evidence="1">Uncharacterized protein</fullName>
    </submittedName>
</protein>
<accession>X1EQU9</accession>
<comment type="caution">
    <text evidence="1">The sequence shown here is derived from an EMBL/GenBank/DDBJ whole genome shotgun (WGS) entry which is preliminary data.</text>
</comment>
<dbReference type="AlphaFoldDB" id="X1EQU9"/>
<evidence type="ECO:0000313" key="1">
    <source>
        <dbReference type="EMBL" id="GAH11003.1"/>
    </source>
</evidence>
<proteinExistence type="predicted"/>
<feature type="non-terminal residue" evidence="1">
    <location>
        <position position="1"/>
    </location>
</feature>
<organism evidence="1">
    <name type="scientific">marine sediment metagenome</name>
    <dbReference type="NCBI Taxonomy" id="412755"/>
    <lineage>
        <taxon>unclassified sequences</taxon>
        <taxon>metagenomes</taxon>
        <taxon>ecological metagenomes</taxon>
    </lineage>
</organism>